<dbReference type="Pfam" id="PF20151">
    <property type="entry name" value="DUF6533"/>
    <property type="match status" value="1"/>
</dbReference>
<keyword evidence="1" id="KW-0812">Transmembrane</keyword>
<feature type="transmembrane region" description="Helical" evidence="1">
    <location>
        <begin position="81"/>
        <end position="99"/>
    </location>
</feature>
<feature type="domain" description="DUF6533" evidence="2">
    <location>
        <begin position="21"/>
        <end position="62"/>
    </location>
</feature>
<dbReference type="Proteomes" id="UP000053257">
    <property type="component" value="Unassembled WGS sequence"/>
</dbReference>
<evidence type="ECO:0000259" key="2">
    <source>
        <dbReference type="Pfam" id="PF20151"/>
    </source>
</evidence>
<accession>A0A0C3S1Q0</accession>
<evidence type="ECO:0000313" key="4">
    <source>
        <dbReference type="Proteomes" id="UP000053257"/>
    </source>
</evidence>
<sequence length="254" mass="28361">MSESIQDLWVDFIAIMVTDGATALVLYEYLITFDKEVEYVWKPKKLRTPSALLLAIRWTMVLLVIFYQLPTPSDSCKAMYWITALLTAACFFETACLSAQRTLAMMRMTDKIFSRDIPVYFEWIVPGIVLALGSVPVATNLFNETRYVFSSGCSVSFNETSNEAAMTLVALNSAQIATYNTNGSPASTFIVVMPPILANRFILHLHAANEATTGLNQTTLDDTDMMTLEFMHRDSSKASDDDLVVEEIAREAEV</sequence>
<dbReference type="HOGENOM" id="CLU_1094629_0_0_1"/>
<dbReference type="EMBL" id="KN840626">
    <property type="protein sequence ID" value="KIP03247.1"/>
    <property type="molecule type" value="Genomic_DNA"/>
</dbReference>
<reference evidence="3 4" key="1">
    <citation type="journal article" date="2014" name="PLoS Genet.">
        <title>Analysis of the Phlebiopsis gigantea genome, transcriptome and secretome provides insight into its pioneer colonization strategies of wood.</title>
        <authorList>
            <person name="Hori C."/>
            <person name="Ishida T."/>
            <person name="Igarashi K."/>
            <person name="Samejima M."/>
            <person name="Suzuki H."/>
            <person name="Master E."/>
            <person name="Ferreira P."/>
            <person name="Ruiz-Duenas F.J."/>
            <person name="Held B."/>
            <person name="Canessa P."/>
            <person name="Larrondo L.F."/>
            <person name="Schmoll M."/>
            <person name="Druzhinina I.S."/>
            <person name="Kubicek C.P."/>
            <person name="Gaskell J.A."/>
            <person name="Kersten P."/>
            <person name="St John F."/>
            <person name="Glasner J."/>
            <person name="Sabat G."/>
            <person name="Splinter BonDurant S."/>
            <person name="Syed K."/>
            <person name="Yadav J."/>
            <person name="Mgbeahuruike A.C."/>
            <person name="Kovalchuk A."/>
            <person name="Asiegbu F.O."/>
            <person name="Lackner G."/>
            <person name="Hoffmeister D."/>
            <person name="Rencoret J."/>
            <person name="Gutierrez A."/>
            <person name="Sun H."/>
            <person name="Lindquist E."/>
            <person name="Barry K."/>
            <person name="Riley R."/>
            <person name="Grigoriev I.V."/>
            <person name="Henrissat B."/>
            <person name="Kues U."/>
            <person name="Berka R.M."/>
            <person name="Martinez A.T."/>
            <person name="Covert S.F."/>
            <person name="Blanchette R.A."/>
            <person name="Cullen D."/>
        </authorList>
    </citation>
    <scope>NUCLEOTIDE SEQUENCE [LARGE SCALE GENOMIC DNA]</scope>
    <source>
        <strain evidence="3 4">11061_1 CR5-6</strain>
    </source>
</reference>
<feature type="transmembrane region" description="Helical" evidence="1">
    <location>
        <begin position="120"/>
        <end position="142"/>
    </location>
</feature>
<organism evidence="3 4">
    <name type="scientific">Phlebiopsis gigantea (strain 11061_1 CR5-6)</name>
    <name type="common">White-rot fungus</name>
    <name type="synonym">Peniophora gigantea</name>
    <dbReference type="NCBI Taxonomy" id="745531"/>
    <lineage>
        <taxon>Eukaryota</taxon>
        <taxon>Fungi</taxon>
        <taxon>Dikarya</taxon>
        <taxon>Basidiomycota</taxon>
        <taxon>Agaricomycotina</taxon>
        <taxon>Agaricomycetes</taxon>
        <taxon>Polyporales</taxon>
        <taxon>Phanerochaetaceae</taxon>
        <taxon>Phlebiopsis</taxon>
    </lineage>
</organism>
<protein>
    <recommendedName>
        <fullName evidence="2">DUF6533 domain-containing protein</fullName>
    </recommendedName>
</protein>
<gene>
    <name evidence="3" type="ORF">PHLGIDRAFT_130276</name>
</gene>
<evidence type="ECO:0000256" key="1">
    <source>
        <dbReference type="SAM" id="Phobius"/>
    </source>
</evidence>
<name>A0A0C3S1Q0_PHLG1</name>
<feature type="transmembrane region" description="Helical" evidence="1">
    <location>
        <begin position="12"/>
        <end position="30"/>
    </location>
</feature>
<dbReference type="AlphaFoldDB" id="A0A0C3S1Q0"/>
<keyword evidence="1" id="KW-0472">Membrane</keyword>
<dbReference type="OrthoDB" id="3267855at2759"/>
<feature type="transmembrane region" description="Helical" evidence="1">
    <location>
        <begin position="51"/>
        <end position="69"/>
    </location>
</feature>
<evidence type="ECO:0000313" key="3">
    <source>
        <dbReference type="EMBL" id="KIP03247.1"/>
    </source>
</evidence>
<keyword evidence="1" id="KW-1133">Transmembrane helix</keyword>
<dbReference type="InterPro" id="IPR045340">
    <property type="entry name" value="DUF6533"/>
</dbReference>
<proteinExistence type="predicted"/>
<keyword evidence="4" id="KW-1185">Reference proteome</keyword>